<organism evidence="1">
    <name type="scientific">Tanacetum cinerariifolium</name>
    <name type="common">Dalmatian daisy</name>
    <name type="synonym">Chrysanthemum cinerariifolium</name>
    <dbReference type="NCBI Taxonomy" id="118510"/>
    <lineage>
        <taxon>Eukaryota</taxon>
        <taxon>Viridiplantae</taxon>
        <taxon>Streptophyta</taxon>
        <taxon>Embryophyta</taxon>
        <taxon>Tracheophyta</taxon>
        <taxon>Spermatophyta</taxon>
        <taxon>Magnoliopsida</taxon>
        <taxon>eudicotyledons</taxon>
        <taxon>Gunneridae</taxon>
        <taxon>Pentapetalae</taxon>
        <taxon>asterids</taxon>
        <taxon>campanulids</taxon>
        <taxon>Asterales</taxon>
        <taxon>Asteraceae</taxon>
        <taxon>Asteroideae</taxon>
        <taxon>Anthemideae</taxon>
        <taxon>Anthemidinae</taxon>
        <taxon>Tanacetum</taxon>
    </lineage>
</organism>
<dbReference type="AlphaFoldDB" id="A0A6L2MPB9"/>
<dbReference type="EMBL" id="BKCJ010007107">
    <property type="protein sequence ID" value="GEU75570.1"/>
    <property type="molecule type" value="Genomic_DNA"/>
</dbReference>
<reference evidence="1" key="1">
    <citation type="journal article" date="2019" name="Sci. Rep.">
        <title>Draft genome of Tanacetum cinerariifolium, the natural source of mosquito coil.</title>
        <authorList>
            <person name="Yamashiro T."/>
            <person name="Shiraishi A."/>
            <person name="Satake H."/>
            <person name="Nakayama K."/>
        </authorList>
    </citation>
    <scope>NUCLEOTIDE SEQUENCE</scope>
</reference>
<evidence type="ECO:0000313" key="1">
    <source>
        <dbReference type="EMBL" id="GEU75570.1"/>
    </source>
</evidence>
<protein>
    <recommendedName>
        <fullName evidence="2">MAK10-like protein</fullName>
    </recommendedName>
</protein>
<gene>
    <name evidence="1" type="ORF">Tci_047548</name>
</gene>
<comment type="caution">
    <text evidence="1">The sequence shown here is derived from an EMBL/GenBank/DDBJ whole genome shotgun (WGS) entry which is preliminary data.</text>
</comment>
<accession>A0A6L2MPB9</accession>
<name>A0A6L2MPB9_TANCI</name>
<proteinExistence type="predicted"/>
<evidence type="ECO:0008006" key="2">
    <source>
        <dbReference type="Google" id="ProtNLM"/>
    </source>
</evidence>
<sequence length="387" mass="43239">MRDENPIRTLEDYSKPSHKGYRNTIELPEGNNVENLFLKHGLISRTYSKKSLIMASIFGSKSKSFTPMSIPSQGEPSICRPVICSGPHDTEHYMENLEQAFVNYASSHTEKAGASQDARLSKFKANFKQQQSEMTNKIDTVLKVIIDRIMGSLRSDTVKNPKLNVDSTFPVLSARSYPTGDPQCSSCPLIRSMLSKHIPKRQSFLKGPAVDGLLAHALIYNAILDKYMESLELGKNGSAFVQGEMPKRMEDPVLFPLYYRLGDSKPFDTLADLGSCVNIIPLYLFKKLKIGLLEEIDHVFGLADGRGFLAIANAVIDCRKAKIAAGEGITRSVFRVNKIDLGREEAPYWTTLGKRESYKPRPSSDSVVAQTPYYARKEFMNCHLPGE</sequence>